<comment type="caution">
    <text evidence="2">The sequence shown here is derived from an EMBL/GenBank/DDBJ whole genome shotgun (WGS) entry which is preliminary data.</text>
</comment>
<feature type="region of interest" description="Disordered" evidence="1">
    <location>
        <begin position="1"/>
        <end position="39"/>
    </location>
</feature>
<gene>
    <name evidence="2" type="ORF">Tci_926406</name>
</gene>
<organism evidence="2">
    <name type="scientific">Tanacetum cinerariifolium</name>
    <name type="common">Dalmatian daisy</name>
    <name type="synonym">Chrysanthemum cinerariifolium</name>
    <dbReference type="NCBI Taxonomy" id="118510"/>
    <lineage>
        <taxon>Eukaryota</taxon>
        <taxon>Viridiplantae</taxon>
        <taxon>Streptophyta</taxon>
        <taxon>Embryophyta</taxon>
        <taxon>Tracheophyta</taxon>
        <taxon>Spermatophyta</taxon>
        <taxon>Magnoliopsida</taxon>
        <taxon>eudicotyledons</taxon>
        <taxon>Gunneridae</taxon>
        <taxon>Pentapetalae</taxon>
        <taxon>asterids</taxon>
        <taxon>campanulids</taxon>
        <taxon>Asterales</taxon>
        <taxon>Asteraceae</taxon>
        <taxon>Asteroideae</taxon>
        <taxon>Anthemideae</taxon>
        <taxon>Anthemidinae</taxon>
        <taxon>Tanacetum</taxon>
    </lineage>
</organism>
<feature type="compositionally biased region" description="Basic and acidic residues" evidence="1">
    <location>
        <begin position="7"/>
        <end position="27"/>
    </location>
</feature>
<sequence>LGQNAFDGRRDQVALDPHVEQTGDTRRRAVGVQGGQHQVAGERGLDRDATGFQVAHLADHDDVRVLAHDGAQCSGEVEAYGRLHLNLVDALQL</sequence>
<reference evidence="2" key="1">
    <citation type="journal article" date="2019" name="Sci. Rep.">
        <title>Draft genome of Tanacetum cinerariifolium, the natural source of mosquito coil.</title>
        <authorList>
            <person name="Yamashiro T."/>
            <person name="Shiraishi A."/>
            <person name="Satake H."/>
            <person name="Nakayama K."/>
        </authorList>
    </citation>
    <scope>NUCLEOTIDE SEQUENCE</scope>
</reference>
<evidence type="ECO:0000313" key="2">
    <source>
        <dbReference type="EMBL" id="GFD54437.1"/>
    </source>
</evidence>
<feature type="non-terminal residue" evidence="2">
    <location>
        <position position="93"/>
    </location>
</feature>
<evidence type="ECO:0000256" key="1">
    <source>
        <dbReference type="SAM" id="MobiDB-lite"/>
    </source>
</evidence>
<proteinExistence type="predicted"/>
<accession>A0A699X3W5</accession>
<protein>
    <submittedName>
        <fullName evidence="2">Uncharacterized protein</fullName>
    </submittedName>
</protein>
<name>A0A699X3W5_TANCI</name>
<feature type="non-terminal residue" evidence="2">
    <location>
        <position position="1"/>
    </location>
</feature>
<dbReference type="EMBL" id="BKCJ011805890">
    <property type="protein sequence ID" value="GFD54437.1"/>
    <property type="molecule type" value="Genomic_DNA"/>
</dbReference>
<dbReference type="AlphaFoldDB" id="A0A699X3W5"/>